<keyword evidence="9 14" id="KW-0067">ATP-binding</keyword>
<dbReference type="InterPro" id="IPR004154">
    <property type="entry name" value="Anticodon-bd"/>
</dbReference>
<evidence type="ECO:0000256" key="1">
    <source>
        <dbReference type="ARBA" id="ARBA00004496"/>
    </source>
</evidence>
<feature type="domain" description="Aminoacyl-transfer RNA synthetases class-II family profile" evidence="15">
    <location>
        <begin position="271"/>
        <end position="569"/>
    </location>
</feature>
<dbReference type="GO" id="GO:0004829">
    <property type="term" value="F:threonine-tRNA ligase activity"/>
    <property type="evidence" value="ECO:0007669"/>
    <property type="project" value="UniProtKB-UniRule"/>
</dbReference>
<dbReference type="Gene3D" id="3.30.930.10">
    <property type="entry name" value="Bira Bifunctional Protein, Domain 2"/>
    <property type="match status" value="1"/>
</dbReference>
<reference evidence="16" key="1">
    <citation type="journal article" date="2014" name="Int. J. Syst. Evol. Microbiol.">
        <title>Complete genome sequence of Corynebacterium casei LMG S-19264T (=DSM 44701T), isolated from a smear-ripened cheese.</title>
        <authorList>
            <consortium name="US DOE Joint Genome Institute (JGI-PGF)"/>
            <person name="Walter F."/>
            <person name="Albersmeier A."/>
            <person name="Kalinowski J."/>
            <person name="Ruckert C."/>
        </authorList>
    </citation>
    <scope>NUCLEOTIDE SEQUENCE</scope>
    <source>
        <strain evidence="16">CGMCC 1.14988</strain>
    </source>
</reference>
<dbReference type="CDD" id="cd00860">
    <property type="entry name" value="ThrRS_anticodon"/>
    <property type="match status" value="1"/>
</dbReference>
<keyword evidence="8 14" id="KW-0862">Zinc</keyword>
<dbReference type="PANTHER" id="PTHR11451:SF44">
    <property type="entry name" value="THREONINE--TRNA LIGASE, CHLOROPLASTIC_MITOCHONDRIAL 2"/>
    <property type="match status" value="1"/>
</dbReference>
<dbReference type="GO" id="GO:0005737">
    <property type="term" value="C:cytoplasm"/>
    <property type="evidence" value="ECO:0007669"/>
    <property type="project" value="UniProtKB-SubCell"/>
</dbReference>
<comment type="similarity">
    <text evidence="2 14">Belongs to the class-II aminoacyl-tRNA synthetase family.</text>
</comment>
<comment type="caution">
    <text evidence="14">Lacks conserved residue(s) required for the propagation of feature annotation.</text>
</comment>
<keyword evidence="12 14" id="KW-0030">Aminoacyl-tRNA synthetase</keyword>
<evidence type="ECO:0000256" key="9">
    <source>
        <dbReference type="ARBA" id="ARBA00022840"/>
    </source>
</evidence>
<dbReference type="Proteomes" id="UP000650511">
    <property type="component" value="Unassembled WGS sequence"/>
</dbReference>
<comment type="cofactor">
    <cofactor evidence="14">
        <name>Zn(2+)</name>
        <dbReference type="ChEBI" id="CHEBI:29105"/>
    </cofactor>
    <text evidence="14">Binds 1 zinc ion per subunit.</text>
</comment>
<dbReference type="Gene3D" id="3.30.980.10">
    <property type="entry name" value="Threonyl-trna Synthetase, Chain A, domain 2"/>
    <property type="match status" value="1"/>
</dbReference>
<dbReference type="GO" id="GO:0046872">
    <property type="term" value="F:metal ion binding"/>
    <property type="evidence" value="ECO:0007669"/>
    <property type="project" value="UniProtKB-KW"/>
</dbReference>
<feature type="binding site" evidence="14">
    <location>
        <position position="418"/>
    </location>
    <ligand>
        <name>Zn(2+)</name>
        <dbReference type="ChEBI" id="CHEBI:29105"/>
        <note>catalytic</note>
    </ligand>
</feature>
<dbReference type="FunFam" id="3.30.930.10:FF:000019">
    <property type="entry name" value="Threonine--tRNA ligase"/>
    <property type="match status" value="1"/>
</dbReference>
<dbReference type="HAMAP" id="MF_00184">
    <property type="entry name" value="Thr_tRNA_synth"/>
    <property type="match status" value="1"/>
</dbReference>
<keyword evidence="7 14" id="KW-0547">Nucleotide-binding</keyword>
<dbReference type="InterPro" id="IPR036621">
    <property type="entry name" value="Anticodon-bd_dom_sf"/>
</dbReference>
<dbReference type="PROSITE" id="PS50862">
    <property type="entry name" value="AA_TRNA_LIGASE_II"/>
    <property type="match status" value="1"/>
</dbReference>
<evidence type="ECO:0000256" key="7">
    <source>
        <dbReference type="ARBA" id="ARBA00022741"/>
    </source>
</evidence>
<dbReference type="AlphaFoldDB" id="A0A8J3AD61"/>
<evidence type="ECO:0000256" key="2">
    <source>
        <dbReference type="ARBA" id="ARBA00008226"/>
    </source>
</evidence>
<dbReference type="Pfam" id="PF03129">
    <property type="entry name" value="HGTP_anticodon"/>
    <property type="match status" value="1"/>
</dbReference>
<dbReference type="GO" id="GO:0006435">
    <property type="term" value="P:threonyl-tRNA aminoacylation"/>
    <property type="evidence" value="ECO:0007669"/>
    <property type="project" value="UniProtKB-UniRule"/>
</dbReference>
<dbReference type="CDD" id="cd00771">
    <property type="entry name" value="ThrRS_core"/>
    <property type="match status" value="1"/>
</dbReference>
<dbReference type="RefSeq" id="WP_130649540.1">
    <property type="nucleotide sequence ID" value="NZ_BMHA01000004.1"/>
</dbReference>
<comment type="caution">
    <text evidence="16">The sequence shown here is derived from an EMBL/GenBank/DDBJ whole genome shotgun (WGS) entry which is preliminary data.</text>
</comment>
<dbReference type="SMART" id="SM00863">
    <property type="entry name" value="tRNA_SAD"/>
    <property type="match status" value="1"/>
</dbReference>
<feature type="binding site" evidence="14">
    <location>
        <position position="367"/>
    </location>
    <ligand>
        <name>Zn(2+)</name>
        <dbReference type="ChEBI" id="CHEBI:29105"/>
        <note>catalytic</note>
    </ligand>
</feature>
<dbReference type="Gene3D" id="3.40.50.800">
    <property type="entry name" value="Anticodon-binding domain"/>
    <property type="match status" value="1"/>
</dbReference>
<evidence type="ECO:0000256" key="14">
    <source>
        <dbReference type="HAMAP-Rule" id="MF_00184"/>
    </source>
</evidence>
<dbReference type="OrthoDB" id="9802304at2"/>
<dbReference type="FunFam" id="3.40.50.800:FF:000001">
    <property type="entry name" value="Threonine--tRNA ligase"/>
    <property type="match status" value="1"/>
</dbReference>
<protein>
    <recommendedName>
        <fullName evidence="14">Threonine--tRNA ligase</fullName>
        <ecNumber evidence="14">6.1.1.3</ecNumber>
    </recommendedName>
    <alternativeName>
        <fullName evidence="14">Threonyl-tRNA synthetase</fullName>
        <shortName evidence="14">ThrRS</shortName>
    </alternativeName>
</protein>
<keyword evidence="3 14" id="KW-0963">Cytoplasm</keyword>
<feature type="binding site" evidence="14">
    <location>
        <position position="546"/>
    </location>
    <ligand>
        <name>Zn(2+)</name>
        <dbReference type="ChEBI" id="CHEBI:29105"/>
        <note>catalytic</note>
    </ligand>
</feature>
<accession>A0A8J3AD61</accession>
<keyword evidence="5 14" id="KW-0436">Ligase</keyword>
<comment type="subcellular location">
    <subcellularLocation>
        <location evidence="1 14">Cytoplasm</location>
    </subcellularLocation>
</comment>
<dbReference type="SUPFAM" id="SSF55186">
    <property type="entry name" value="ThrRS/AlaRS common domain"/>
    <property type="match status" value="1"/>
</dbReference>
<dbReference type="EC" id="6.1.1.3" evidence="14"/>
<keyword evidence="11 14" id="KW-0648">Protein biosynthesis</keyword>
<evidence type="ECO:0000256" key="11">
    <source>
        <dbReference type="ARBA" id="ARBA00022917"/>
    </source>
</evidence>
<name>A0A8J3AD61_9ACTN</name>
<sequence>MTSTITVRHGDATTELDAGATAIQALKALEAVRGQIVAARVTVGSRPPQPWDLDREVPDGAELEGILADSEEGRAILRHSTAHVMAQAVTDLFPNAKWAIGPPIENGFYYDFDVERPFTPEDLDKIEARMAELLQEKQRFVREEVAREDALEEFAEQPYKTEIIELVGDGTITTPVEAPDAPEIGEGGEPTFTVYRNVRPDESVAWSDLCRGPHVPSTDRIPAFKLLRSAGAYWRGREDQPMLQRIYGTAWESKKALTKHLQLLEEARKRDHRKLGRELELVHFPDELGPGLSIFLPHGAIVRKQMEDWIRDETLRRGYQPVYTPHIAKEDLWRISGHLENYGELMYPGMELDDAGGAAYRLKPMNCPFHILAFTSRTRSYRELPVRISELGTVYRYERSGVVNGMLRARGFTQDDSHIFCRPDQVVDEVAACVEFARDLYRAFGLGEPSRVAISTRPEKSIAGHDDSWEAAEQALIEAVKQTGLDYEIDPGEGAFYGPKIDIHARDAIGREWQLTTVQVDFNLPERFDITYVGDDGAKHRPYMVHRALFGSIERFFSVMVESFNGAFPTWLAPVQATVVPIADEFDGYAGEVADALRARDLRVEVDLTDDTLGAKIRRAQTSKVPYALVVGGAEREARTVAVRPYRGEQRKDVALDAFVDEITAEVAERRAEAAAG</sequence>
<comment type="subunit">
    <text evidence="14">Homodimer.</text>
</comment>
<reference evidence="16" key="2">
    <citation type="submission" date="2020-09" db="EMBL/GenBank/DDBJ databases">
        <authorList>
            <person name="Sun Q."/>
            <person name="Zhou Y."/>
        </authorList>
    </citation>
    <scope>NUCLEOTIDE SEQUENCE</scope>
    <source>
        <strain evidence="16">CGMCC 1.14988</strain>
    </source>
</reference>
<dbReference type="NCBIfam" id="TIGR00418">
    <property type="entry name" value="thrS"/>
    <property type="match status" value="1"/>
</dbReference>
<dbReference type="PRINTS" id="PR01047">
    <property type="entry name" value="TRNASYNTHTHR"/>
</dbReference>
<dbReference type="GO" id="GO:0000049">
    <property type="term" value="F:tRNA binding"/>
    <property type="evidence" value="ECO:0007669"/>
    <property type="project" value="UniProtKB-KW"/>
</dbReference>
<evidence type="ECO:0000259" key="15">
    <source>
        <dbReference type="PROSITE" id="PS50862"/>
    </source>
</evidence>
<dbReference type="InterPro" id="IPR002320">
    <property type="entry name" value="Thr-tRNA-ligase_IIa"/>
</dbReference>
<dbReference type="InterPro" id="IPR045864">
    <property type="entry name" value="aa-tRNA-synth_II/BPL/LPL"/>
</dbReference>
<organism evidence="16 17">
    <name type="scientific">Egicoccus halophilus</name>
    <dbReference type="NCBI Taxonomy" id="1670830"/>
    <lineage>
        <taxon>Bacteria</taxon>
        <taxon>Bacillati</taxon>
        <taxon>Actinomycetota</taxon>
        <taxon>Nitriliruptoria</taxon>
        <taxon>Egicoccales</taxon>
        <taxon>Egicoccaceae</taxon>
        <taxon>Egicoccus</taxon>
    </lineage>
</organism>
<dbReference type="InterPro" id="IPR002314">
    <property type="entry name" value="aa-tRNA-synt_IIb"/>
</dbReference>
<evidence type="ECO:0000256" key="10">
    <source>
        <dbReference type="ARBA" id="ARBA00022884"/>
    </source>
</evidence>
<dbReference type="Pfam" id="PF00587">
    <property type="entry name" value="tRNA-synt_2b"/>
    <property type="match status" value="1"/>
</dbReference>
<dbReference type="InterPro" id="IPR006195">
    <property type="entry name" value="aa-tRNA-synth_II"/>
</dbReference>
<dbReference type="SUPFAM" id="SSF52954">
    <property type="entry name" value="Class II aaRS ABD-related"/>
    <property type="match status" value="1"/>
</dbReference>
<dbReference type="InterPro" id="IPR033728">
    <property type="entry name" value="ThrRS_core"/>
</dbReference>
<keyword evidence="17" id="KW-1185">Reference proteome</keyword>
<gene>
    <name evidence="14 16" type="primary">thrS</name>
    <name evidence="16" type="ORF">GCM10011354_11920</name>
</gene>
<dbReference type="InterPro" id="IPR012947">
    <property type="entry name" value="tRNA_SAD"/>
</dbReference>
<evidence type="ECO:0000256" key="12">
    <source>
        <dbReference type="ARBA" id="ARBA00023146"/>
    </source>
</evidence>
<dbReference type="PANTHER" id="PTHR11451">
    <property type="entry name" value="THREONINE-TRNA LIGASE"/>
    <property type="match status" value="1"/>
</dbReference>
<proteinExistence type="inferred from homology"/>
<dbReference type="InterPro" id="IPR047246">
    <property type="entry name" value="ThrRS_anticodon"/>
</dbReference>
<dbReference type="InterPro" id="IPR018163">
    <property type="entry name" value="Thr/Ala-tRNA-synth_IIc_edit"/>
</dbReference>
<evidence type="ECO:0000256" key="8">
    <source>
        <dbReference type="ARBA" id="ARBA00022833"/>
    </source>
</evidence>
<evidence type="ECO:0000256" key="4">
    <source>
        <dbReference type="ARBA" id="ARBA00022555"/>
    </source>
</evidence>
<dbReference type="EMBL" id="BMHA01000004">
    <property type="protein sequence ID" value="GGI05005.1"/>
    <property type="molecule type" value="Genomic_DNA"/>
</dbReference>
<dbReference type="FunFam" id="3.30.980.10:FF:000001">
    <property type="entry name" value="Threonine--tRNA ligase"/>
    <property type="match status" value="1"/>
</dbReference>
<keyword evidence="4 14" id="KW-0820">tRNA-binding</keyword>
<keyword evidence="6 14" id="KW-0479">Metal-binding</keyword>
<evidence type="ECO:0000313" key="16">
    <source>
        <dbReference type="EMBL" id="GGI05005.1"/>
    </source>
</evidence>
<dbReference type="GO" id="GO:0005524">
    <property type="term" value="F:ATP binding"/>
    <property type="evidence" value="ECO:0007669"/>
    <property type="project" value="UniProtKB-UniRule"/>
</dbReference>
<dbReference type="SUPFAM" id="SSF55681">
    <property type="entry name" value="Class II aaRS and biotin synthetases"/>
    <property type="match status" value="1"/>
</dbReference>
<evidence type="ECO:0000256" key="13">
    <source>
        <dbReference type="ARBA" id="ARBA00049515"/>
    </source>
</evidence>
<evidence type="ECO:0000313" key="17">
    <source>
        <dbReference type="Proteomes" id="UP000650511"/>
    </source>
</evidence>
<dbReference type="Gene3D" id="3.30.54.20">
    <property type="match status" value="1"/>
</dbReference>
<evidence type="ECO:0000256" key="5">
    <source>
        <dbReference type="ARBA" id="ARBA00022598"/>
    </source>
</evidence>
<keyword evidence="10 14" id="KW-0694">RNA-binding</keyword>
<evidence type="ECO:0000256" key="3">
    <source>
        <dbReference type="ARBA" id="ARBA00022490"/>
    </source>
</evidence>
<comment type="catalytic activity">
    <reaction evidence="13 14">
        <text>tRNA(Thr) + L-threonine + ATP = L-threonyl-tRNA(Thr) + AMP + diphosphate + H(+)</text>
        <dbReference type="Rhea" id="RHEA:24624"/>
        <dbReference type="Rhea" id="RHEA-COMP:9670"/>
        <dbReference type="Rhea" id="RHEA-COMP:9704"/>
        <dbReference type="ChEBI" id="CHEBI:15378"/>
        <dbReference type="ChEBI" id="CHEBI:30616"/>
        <dbReference type="ChEBI" id="CHEBI:33019"/>
        <dbReference type="ChEBI" id="CHEBI:57926"/>
        <dbReference type="ChEBI" id="CHEBI:78442"/>
        <dbReference type="ChEBI" id="CHEBI:78534"/>
        <dbReference type="ChEBI" id="CHEBI:456215"/>
        <dbReference type="EC" id="6.1.1.3"/>
    </reaction>
</comment>
<dbReference type="Pfam" id="PF07973">
    <property type="entry name" value="tRNA_SAD"/>
    <property type="match status" value="1"/>
</dbReference>
<evidence type="ECO:0000256" key="6">
    <source>
        <dbReference type="ARBA" id="ARBA00022723"/>
    </source>
</evidence>